<dbReference type="Pfam" id="PF13416">
    <property type="entry name" value="SBP_bac_8"/>
    <property type="match status" value="1"/>
</dbReference>
<dbReference type="AlphaFoldDB" id="A0A1H6FXC7"/>
<dbReference type="PANTHER" id="PTHR30222">
    <property type="entry name" value="SPERMIDINE/PUTRESCINE-BINDING PERIPLASMIC PROTEIN"/>
    <property type="match status" value="1"/>
</dbReference>
<dbReference type="Gene3D" id="3.40.190.10">
    <property type="entry name" value="Periplasmic binding protein-like II"/>
    <property type="match status" value="2"/>
</dbReference>
<accession>A0A1H6FXC7</accession>
<proteinExistence type="predicted"/>
<organism evidence="2 3">
    <name type="scientific">Natronorubrum sediminis</name>
    <dbReference type="NCBI Taxonomy" id="640943"/>
    <lineage>
        <taxon>Archaea</taxon>
        <taxon>Methanobacteriati</taxon>
        <taxon>Methanobacteriota</taxon>
        <taxon>Stenosarchaea group</taxon>
        <taxon>Halobacteria</taxon>
        <taxon>Halobacteriales</taxon>
        <taxon>Natrialbaceae</taxon>
        <taxon>Natronorubrum</taxon>
    </lineage>
</organism>
<dbReference type="PROSITE" id="PS51257">
    <property type="entry name" value="PROKAR_LIPOPROTEIN"/>
    <property type="match status" value="1"/>
</dbReference>
<dbReference type="Proteomes" id="UP000199112">
    <property type="component" value="Unassembled WGS sequence"/>
</dbReference>
<reference evidence="3" key="1">
    <citation type="submission" date="2016-10" db="EMBL/GenBank/DDBJ databases">
        <authorList>
            <person name="Varghese N."/>
            <person name="Submissions S."/>
        </authorList>
    </citation>
    <scope>NUCLEOTIDE SEQUENCE [LARGE SCALE GENOMIC DNA]</scope>
    <source>
        <strain evidence="3">CGMCC 1.8981</strain>
    </source>
</reference>
<evidence type="ECO:0000313" key="3">
    <source>
        <dbReference type="Proteomes" id="UP000199112"/>
    </source>
</evidence>
<dbReference type="RefSeq" id="WP_090506578.1">
    <property type="nucleotide sequence ID" value="NZ_FNWL01000002.1"/>
</dbReference>
<dbReference type="OrthoDB" id="30917at2157"/>
<name>A0A1H6FXC7_9EURY</name>
<dbReference type="EMBL" id="FNWL01000002">
    <property type="protein sequence ID" value="SEH14464.1"/>
    <property type="molecule type" value="Genomic_DNA"/>
</dbReference>
<evidence type="ECO:0000256" key="1">
    <source>
        <dbReference type="ARBA" id="ARBA00022729"/>
    </source>
</evidence>
<dbReference type="InterPro" id="IPR006059">
    <property type="entry name" value="SBP"/>
</dbReference>
<sequence>MGKDNSHQSVTRRRALQLGATASSISLAGCFGGGGDTIRFLSRGGTTQDAIADIMEKWSEDSGVTVEHQEASADQEMIEILSQNPGEIDLTDLSSTGLAHDTLQHDNELLHDFDYGEIPNYTENIRDDWQDAPPIEDRDDAIAFFASTHGLAYNTDEVDDPTSWDVMDEYEGSLMLYNVSYARFGTAAIQLGYDPTEAIEDESTREEVWEQVSDHNDLVFDYWSGGDEFMRMLQEEQAYVCEAWGGRVEALHEDGYPVDYVIPDEGALTWSNWMNIPEASENKEDAYDLINWLYEPENGTELALDFKYSIPFEEPDEEMTELFEYVESPDDLTWIDFEVMFQHMDELEDTWAEIRE</sequence>
<keyword evidence="3" id="KW-1185">Reference proteome</keyword>
<dbReference type="PANTHER" id="PTHR30222:SF17">
    <property type="entry name" value="SPERMIDINE_PUTRESCINE-BINDING PERIPLASMIC PROTEIN"/>
    <property type="match status" value="1"/>
</dbReference>
<dbReference type="SUPFAM" id="SSF53850">
    <property type="entry name" value="Periplasmic binding protein-like II"/>
    <property type="match status" value="1"/>
</dbReference>
<gene>
    <name evidence="2" type="ORF">SAMN04487967_1614</name>
</gene>
<evidence type="ECO:0000313" key="2">
    <source>
        <dbReference type="EMBL" id="SEH14464.1"/>
    </source>
</evidence>
<keyword evidence="1" id="KW-0732">Signal</keyword>
<protein>
    <submittedName>
        <fullName evidence="2">Spermidine/putrescine transport system substrate-binding protein</fullName>
    </submittedName>
</protein>